<reference evidence="2" key="1">
    <citation type="submission" date="2020-03" db="EMBL/GenBank/DDBJ databases">
        <authorList>
            <person name="Weist P."/>
        </authorList>
    </citation>
    <scope>NUCLEOTIDE SEQUENCE</scope>
</reference>
<comment type="caution">
    <text evidence="2">The sequence shown here is derived from an EMBL/GenBank/DDBJ whole genome shotgun (WGS) entry which is preliminary data.</text>
</comment>
<evidence type="ECO:0000313" key="3">
    <source>
        <dbReference type="Proteomes" id="UP001153269"/>
    </source>
</evidence>
<evidence type="ECO:0000313" key="2">
    <source>
        <dbReference type="EMBL" id="CAB1441075.1"/>
    </source>
</evidence>
<keyword evidence="3" id="KW-1185">Reference proteome</keyword>
<dbReference type="Proteomes" id="UP001153269">
    <property type="component" value="Unassembled WGS sequence"/>
</dbReference>
<evidence type="ECO:0000256" key="1">
    <source>
        <dbReference type="SAM" id="MobiDB-lite"/>
    </source>
</evidence>
<name>A0A9N7V2T9_PLEPL</name>
<feature type="region of interest" description="Disordered" evidence="1">
    <location>
        <begin position="1"/>
        <end position="21"/>
    </location>
</feature>
<protein>
    <submittedName>
        <fullName evidence="2">Uncharacterized protein</fullName>
    </submittedName>
</protein>
<gene>
    <name evidence="2" type="ORF">PLEPLA_LOCUS28861</name>
</gene>
<proteinExistence type="predicted"/>
<sequence length="115" mass="12436">MDRQRCSQCRGATGTPRANDHPALSLSAPFSVVAVLLMKKHSTKLNPLPHLELHIIKKIAKKNDLSPRLVMRLRGTFISIVGVCSPTVCRSFMFEVGGGAAQSSDTGLPQSSEVH</sequence>
<dbReference type="AlphaFoldDB" id="A0A9N7V2T9"/>
<accession>A0A9N7V2T9</accession>
<dbReference type="EMBL" id="CADEAL010002558">
    <property type="protein sequence ID" value="CAB1441075.1"/>
    <property type="molecule type" value="Genomic_DNA"/>
</dbReference>
<organism evidence="2 3">
    <name type="scientific">Pleuronectes platessa</name>
    <name type="common">European plaice</name>
    <dbReference type="NCBI Taxonomy" id="8262"/>
    <lineage>
        <taxon>Eukaryota</taxon>
        <taxon>Metazoa</taxon>
        <taxon>Chordata</taxon>
        <taxon>Craniata</taxon>
        <taxon>Vertebrata</taxon>
        <taxon>Euteleostomi</taxon>
        <taxon>Actinopterygii</taxon>
        <taxon>Neopterygii</taxon>
        <taxon>Teleostei</taxon>
        <taxon>Neoteleostei</taxon>
        <taxon>Acanthomorphata</taxon>
        <taxon>Carangaria</taxon>
        <taxon>Pleuronectiformes</taxon>
        <taxon>Pleuronectoidei</taxon>
        <taxon>Pleuronectidae</taxon>
        <taxon>Pleuronectes</taxon>
    </lineage>
</organism>